<dbReference type="Gene3D" id="3.40.630.30">
    <property type="match status" value="1"/>
</dbReference>
<dbReference type="SUPFAM" id="SSF55729">
    <property type="entry name" value="Acyl-CoA N-acyltransferases (Nat)"/>
    <property type="match status" value="2"/>
</dbReference>
<evidence type="ECO:0000313" key="2">
    <source>
        <dbReference type="EMBL" id="WIW71308.1"/>
    </source>
</evidence>
<sequence>MIIIKFKLLEQTDKAIFDSFFHDRYYENSHCNFTNLFMWRNPYQIAWAVKDEVLYLKGSWQGKEFAMQPFGPKEKMPKAIGFWLNYFKEKNTDFIMSGLEKSMVEEMDKHYPKRFHISEDRDNFDYVYETAALISLSGRKYHSKKNHLNSFKKTYPEAIYQPITSEISLRCKLSINTWYKQHGTFDDPILTEERKAIIEVLNNFEYLNLKGGAIFIGERVVAFTFGEQLNENTAVIHVEKADPEIRGAYTAINQAFCQREWAHLQYVNREEDMGIEGLRKAKLSYKPVKMVEKFVAVLKDDLNPIDPNLSI</sequence>
<dbReference type="EMBL" id="CP120678">
    <property type="protein sequence ID" value="WIW71308.1"/>
    <property type="molecule type" value="Genomic_DNA"/>
</dbReference>
<protein>
    <submittedName>
        <fullName evidence="2">Phosphatidylglycerol lysyltransferase domain-containing protein</fullName>
    </submittedName>
</protein>
<dbReference type="InterPro" id="IPR024320">
    <property type="entry name" value="LPG_synthase_C"/>
</dbReference>
<reference evidence="2" key="1">
    <citation type="submission" date="2023-03" db="EMBL/GenBank/DDBJ databases">
        <title>Selenobaculum gbiensis gen. nov. sp. nov., a new bacterium isolated from the gut microbiota of IBD patient.</title>
        <authorList>
            <person name="Yeo S."/>
            <person name="Park H."/>
            <person name="Huh C.S."/>
        </authorList>
    </citation>
    <scope>NUCLEOTIDE SEQUENCE</scope>
    <source>
        <strain evidence="2">ICN-92133</strain>
    </source>
</reference>
<dbReference type="RefSeq" id="WP_147667632.1">
    <property type="nucleotide sequence ID" value="NZ_CP120678.1"/>
</dbReference>
<dbReference type="AlphaFoldDB" id="A0A9Y2AKB4"/>
<keyword evidence="3" id="KW-1185">Reference proteome</keyword>
<gene>
    <name evidence="2" type="ORF">P3F81_03065</name>
</gene>
<evidence type="ECO:0000313" key="3">
    <source>
        <dbReference type="Proteomes" id="UP001243623"/>
    </source>
</evidence>
<dbReference type="Proteomes" id="UP001243623">
    <property type="component" value="Chromosome"/>
</dbReference>
<dbReference type="InterPro" id="IPR016732">
    <property type="entry name" value="UCP018688"/>
</dbReference>
<organism evidence="2 3">
    <name type="scientific">Selenobaculum gibii</name>
    <dbReference type="NCBI Taxonomy" id="3054208"/>
    <lineage>
        <taxon>Bacteria</taxon>
        <taxon>Bacillati</taxon>
        <taxon>Bacillota</taxon>
        <taxon>Negativicutes</taxon>
        <taxon>Selenomonadales</taxon>
        <taxon>Selenomonadaceae</taxon>
        <taxon>Selenobaculum</taxon>
    </lineage>
</organism>
<dbReference type="PANTHER" id="PTHR41373">
    <property type="entry name" value="DUF2156 DOMAIN-CONTAINING PROTEIN"/>
    <property type="match status" value="1"/>
</dbReference>
<name>A0A9Y2AKB4_9FIRM</name>
<dbReference type="KEGG" id="sgbi:P3F81_03065"/>
<dbReference type="PANTHER" id="PTHR41373:SF1">
    <property type="entry name" value="PHOSPHATIDYLGLYCEROL LYSYLTRANSFERASE C-TERMINAL DOMAIN-CONTAINING PROTEIN"/>
    <property type="match status" value="1"/>
</dbReference>
<feature type="domain" description="Phosphatidylglycerol lysyltransferase C-terminal" evidence="1">
    <location>
        <begin position="29"/>
        <end position="296"/>
    </location>
</feature>
<dbReference type="PIRSF" id="PIRSF018688">
    <property type="entry name" value="UCP018688"/>
    <property type="match status" value="1"/>
</dbReference>
<dbReference type="Pfam" id="PF09924">
    <property type="entry name" value="LPG_synthase_C"/>
    <property type="match status" value="1"/>
</dbReference>
<dbReference type="InterPro" id="IPR016181">
    <property type="entry name" value="Acyl_CoA_acyltransferase"/>
</dbReference>
<accession>A0A9Y2AKB4</accession>
<proteinExistence type="predicted"/>
<evidence type="ECO:0000259" key="1">
    <source>
        <dbReference type="Pfam" id="PF09924"/>
    </source>
</evidence>